<dbReference type="AlphaFoldDB" id="A0A0C9YBS2"/>
<reference evidence="2" key="2">
    <citation type="submission" date="2015-01" db="EMBL/GenBank/DDBJ databases">
        <title>Evolutionary Origins and Diversification of the Mycorrhizal Mutualists.</title>
        <authorList>
            <consortium name="DOE Joint Genome Institute"/>
            <consortium name="Mycorrhizal Genomics Consortium"/>
            <person name="Kohler A."/>
            <person name="Kuo A."/>
            <person name="Nagy L.G."/>
            <person name="Floudas D."/>
            <person name="Copeland A."/>
            <person name="Barry K.W."/>
            <person name="Cichocki N."/>
            <person name="Veneault-Fourrey C."/>
            <person name="LaButti K."/>
            <person name="Lindquist E.A."/>
            <person name="Lipzen A."/>
            <person name="Lundell T."/>
            <person name="Morin E."/>
            <person name="Murat C."/>
            <person name="Riley R."/>
            <person name="Ohm R."/>
            <person name="Sun H."/>
            <person name="Tunlid A."/>
            <person name="Henrissat B."/>
            <person name="Grigoriev I.V."/>
            <person name="Hibbett D.S."/>
            <person name="Martin F."/>
        </authorList>
    </citation>
    <scope>NUCLEOTIDE SEQUENCE [LARGE SCALE GENOMIC DNA]</scope>
    <source>
        <strain evidence="2">441</strain>
    </source>
</reference>
<sequence length="66" mass="7459">MNTILKIPKPHTTAYVRLRTSHLGLNKHLYHIKKATSPSCKCGAPHESVVHFLTVCLCYNKAHHVL</sequence>
<gene>
    <name evidence="1" type="ORF">PISMIDRAFT_117349</name>
</gene>
<dbReference type="Proteomes" id="UP000054018">
    <property type="component" value="Unassembled WGS sequence"/>
</dbReference>
<accession>A0A0C9YBS2</accession>
<dbReference type="HOGENOM" id="CLU_194955_0_0_1"/>
<evidence type="ECO:0000313" key="1">
    <source>
        <dbReference type="EMBL" id="KIK14246.1"/>
    </source>
</evidence>
<evidence type="ECO:0000313" key="2">
    <source>
        <dbReference type="Proteomes" id="UP000054018"/>
    </source>
</evidence>
<proteinExistence type="predicted"/>
<keyword evidence="2" id="KW-1185">Reference proteome</keyword>
<reference evidence="1 2" key="1">
    <citation type="submission" date="2014-04" db="EMBL/GenBank/DDBJ databases">
        <authorList>
            <consortium name="DOE Joint Genome Institute"/>
            <person name="Kuo A."/>
            <person name="Kohler A."/>
            <person name="Costa M.D."/>
            <person name="Nagy L.G."/>
            <person name="Floudas D."/>
            <person name="Copeland A."/>
            <person name="Barry K.W."/>
            <person name="Cichocki N."/>
            <person name="Veneault-Fourrey C."/>
            <person name="LaButti K."/>
            <person name="Lindquist E.A."/>
            <person name="Lipzen A."/>
            <person name="Lundell T."/>
            <person name="Morin E."/>
            <person name="Murat C."/>
            <person name="Sun H."/>
            <person name="Tunlid A."/>
            <person name="Henrissat B."/>
            <person name="Grigoriev I.V."/>
            <person name="Hibbett D.S."/>
            <person name="Martin F."/>
            <person name="Nordberg H.P."/>
            <person name="Cantor M.N."/>
            <person name="Hua S.X."/>
        </authorList>
    </citation>
    <scope>NUCLEOTIDE SEQUENCE [LARGE SCALE GENOMIC DNA]</scope>
    <source>
        <strain evidence="1 2">441</strain>
    </source>
</reference>
<organism evidence="1 2">
    <name type="scientific">Pisolithus microcarpus 441</name>
    <dbReference type="NCBI Taxonomy" id="765257"/>
    <lineage>
        <taxon>Eukaryota</taxon>
        <taxon>Fungi</taxon>
        <taxon>Dikarya</taxon>
        <taxon>Basidiomycota</taxon>
        <taxon>Agaricomycotina</taxon>
        <taxon>Agaricomycetes</taxon>
        <taxon>Agaricomycetidae</taxon>
        <taxon>Boletales</taxon>
        <taxon>Sclerodermatineae</taxon>
        <taxon>Pisolithaceae</taxon>
        <taxon>Pisolithus</taxon>
    </lineage>
</organism>
<dbReference type="OrthoDB" id="3044497at2759"/>
<protein>
    <recommendedName>
        <fullName evidence="3">Reverse transcriptase zinc-binding domain-containing protein</fullName>
    </recommendedName>
</protein>
<name>A0A0C9YBS2_9AGAM</name>
<dbReference type="EMBL" id="KN833948">
    <property type="protein sequence ID" value="KIK14246.1"/>
    <property type="molecule type" value="Genomic_DNA"/>
</dbReference>
<evidence type="ECO:0008006" key="3">
    <source>
        <dbReference type="Google" id="ProtNLM"/>
    </source>
</evidence>